<reference evidence="2 3" key="1">
    <citation type="submission" date="2018-07" db="EMBL/GenBank/DDBJ databases">
        <title>Genome sequences of Haloplanus sp. CBA1112.</title>
        <authorList>
            <person name="Kim Y.B."/>
            <person name="Roh S.W."/>
        </authorList>
    </citation>
    <scope>NUCLEOTIDE SEQUENCE [LARGE SCALE GENOMIC DNA]</scope>
    <source>
        <strain evidence="2 3">CBA1112</strain>
    </source>
</reference>
<name>A0A345EEC3_9EURY</name>
<keyword evidence="1" id="KW-1133">Transmembrane helix</keyword>
<keyword evidence="1" id="KW-0812">Transmembrane</keyword>
<evidence type="ECO:0000313" key="3">
    <source>
        <dbReference type="Proteomes" id="UP000252985"/>
    </source>
</evidence>
<feature type="transmembrane region" description="Helical" evidence="1">
    <location>
        <begin position="388"/>
        <end position="407"/>
    </location>
</feature>
<evidence type="ECO:0000313" key="2">
    <source>
        <dbReference type="EMBL" id="AXG10545.1"/>
    </source>
</evidence>
<dbReference type="AlphaFoldDB" id="A0A345EEC3"/>
<feature type="transmembrane region" description="Helical" evidence="1">
    <location>
        <begin position="308"/>
        <end position="339"/>
    </location>
</feature>
<keyword evidence="1" id="KW-0472">Membrane</keyword>
<feature type="transmembrane region" description="Helical" evidence="1">
    <location>
        <begin position="360"/>
        <end position="382"/>
    </location>
</feature>
<accession>A0A345EEC3</accession>
<proteinExistence type="predicted"/>
<dbReference type="EMBL" id="CP031148">
    <property type="protein sequence ID" value="AXG10545.1"/>
    <property type="molecule type" value="Genomic_DNA"/>
</dbReference>
<sequence>MERIDGSTGVRVALVTVLVGLLLLSVAGVSVSARPPPQAVCGVCSDTLVETAADSGVDVSIAASSLSIRIDESGTGHWTARIRLTGDGVETLRENHSLRDRIVQQVPDRGYVAVEEPQSLTTSMNGETLMVEYEVPGMAHESVGGVYVVDFFYWHGGEARWFYLAADSMTIQGPPGTVVSHAPADATTADHAVTWEGSDEQYDPLGVRSHVVFAPDDGVVSSVVTTLGIGIDVAQLKAQDFVAVVAPLTILAVVVAMLRRFESRLTELSRRELIGLVIGPLAAVGLTAATVETLVGVSGPVTDQLGDFLFYLIFIVAGTGAGPALVIGGPLAVGQILLARRLLEEEVMGTTDSMEAVTRLLLWPTAVLLAGQWLLFPAAAAGAAGYDAMYGLVSLVVPTLYFAPLAITRQRETSLQLAFVTGLLISPIPVVVALAPHTAANLVIGSLALRYVPWGLVVAAMGVFAYVAGYRVAATEREHTS</sequence>
<feature type="transmembrane region" description="Helical" evidence="1">
    <location>
        <begin position="273"/>
        <end position="296"/>
    </location>
</feature>
<feature type="transmembrane region" description="Helical" evidence="1">
    <location>
        <begin position="451"/>
        <end position="473"/>
    </location>
</feature>
<gene>
    <name evidence="2" type="ORF">DU484_12205</name>
</gene>
<dbReference type="Proteomes" id="UP000252985">
    <property type="component" value="Chromosome"/>
</dbReference>
<feature type="transmembrane region" description="Helical" evidence="1">
    <location>
        <begin position="419"/>
        <end position="439"/>
    </location>
</feature>
<protein>
    <submittedName>
        <fullName evidence="2">Uncharacterized protein</fullName>
    </submittedName>
</protein>
<organism evidence="2 3">
    <name type="scientific">Haloplanus rubicundus</name>
    <dbReference type="NCBI Taxonomy" id="1547898"/>
    <lineage>
        <taxon>Archaea</taxon>
        <taxon>Methanobacteriati</taxon>
        <taxon>Methanobacteriota</taxon>
        <taxon>Stenosarchaea group</taxon>
        <taxon>Halobacteria</taxon>
        <taxon>Halobacteriales</taxon>
        <taxon>Haloferacaceae</taxon>
        <taxon>Haloplanus</taxon>
    </lineage>
</organism>
<evidence type="ECO:0000256" key="1">
    <source>
        <dbReference type="SAM" id="Phobius"/>
    </source>
</evidence>
<feature type="transmembrane region" description="Helical" evidence="1">
    <location>
        <begin position="241"/>
        <end position="261"/>
    </location>
</feature>
<dbReference type="KEGG" id="haq:DU484_12205"/>